<dbReference type="PANTHER" id="PTHR46680">
    <property type="entry name" value="NF-KAPPA-B INHIBITOR ALPHA"/>
    <property type="match status" value="1"/>
</dbReference>
<dbReference type="Pfam" id="PF12796">
    <property type="entry name" value="Ank_2"/>
    <property type="match status" value="2"/>
</dbReference>
<evidence type="ECO:0000256" key="2">
    <source>
        <dbReference type="ARBA" id="ARBA00023043"/>
    </source>
</evidence>
<reference evidence="4" key="1">
    <citation type="submission" date="2025-08" db="UniProtKB">
        <authorList>
            <consortium name="Ensembl"/>
        </authorList>
    </citation>
    <scope>IDENTIFICATION</scope>
</reference>
<name>A0A8C7E4D2_NAJNA</name>
<dbReference type="GO" id="GO:0051059">
    <property type="term" value="F:NF-kappaB binding"/>
    <property type="evidence" value="ECO:0007669"/>
    <property type="project" value="TreeGrafter"/>
</dbReference>
<dbReference type="GO" id="GO:0071356">
    <property type="term" value="P:cellular response to tumor necrosis factor"/>
    <property type="evidence" value="ECO:0007669"/>
    <property type="project" value="TreeGrafter"/>
</dbReference>
<evidence type="ECO:0000313" key="4">
    <source>
        <dbReference type="Ensembl" id="ENSNNAP00000022745.1"/>
    </source>
</evidence>
<keyword evidence="2 3" id="KW-0040">ANK repeat</keyword>
<protein>
    <submittedName>
        <fullName evidence="4">Uncharacterized protein</fullName>
    </submittedName>
</protein>
<keyword evidence="5" id="KW-1185">Reference proteome</keyword>
<feature type="repeat" description="ANK" evidence="3">
    <location>
        <begin position="54"/>
        <end position="86"/>
    </location>
</feature>
<accession>A0A8C7E4D2</accession>
<dbReference type="Proteomes" id="UP000694559">
    <property type="component" value="Unplaced"/>
</dbReference>
<feature type="repeat" description="ANK" evidence="3">
    <location>
        <begin position="125"/>
        <end position="157"/>
    </location>
</feature>
<evidence type="ECO:0000313" key="5">
    <source>
        <dbReference type="Proteomes" id="UP000694559"/>
    </source>
</evidence>
<dbReference type="GeneTree" id="ENSGT00940000161392"/>
<feature type="repeat" description="ANK" evidence="3">
    <location>
        <begin position="158"/>
        <end position="190"/>
    </location>
</feature>
<dbReference type="Ensembl" id="ENSNNAT00000023838.1">
    <property type="protein sequence ID" value="ENSNNAP00000022745.1"/>
    <property type="gene ID" value="ENSNNAG00000015014.1"/>
</dbReference>
<dbReference type="Gene3D" id="1.25.40.20">
    <property type="entry name" value="Ankyrin repeat-containing domain"/>
    <property type="match status" value="1"/>
</dbReference>
<proteinExistence type="predicted"/>
<dbReference type="PROSITE" id="PS50088">
    <property type="entry name" value="ANK_REPEAT"/>
    <property type="match status" value="3"/>
</dbReference>
<dbReference type="PROSITE" id="PS50297">
    <property type="entry name" value="ANK_REP_REGION"/>
    <property type="match status" value="3"/>
</dbReference>
<dbReference type="SUPFAM" id="SSF48403">
    <property type="entry name" value="Ankyrin repeat"/>
    <property type="match status" value="1"/>
</dbReference>
<evidence type="ECO:0000256" key="1">
    <source>
        <dbReference type="ARBA" id="ARBA00022737"/>
    </source>
</evidence>
<dbReference type="SMART" id="SM00248">
    <property type="entry name" value="ANK"/>
    <property type="match status" value="5"/>
</dbReference>
<evidence type="ECO:0000256" key="3">
    <source>
        <dbReference type="PROSITE-ProRule" id="PRU00023"/>
    </source>
</evidence>
<dbReference type="InterPro" id="IPR051070">
    <property type="entry name" value="NF-kappa-B_inhibitor"/>
</dbReference>
<organism evidence="4 5">
    <name type="scientific">Naja naja</name>
    <name type="common">Indian cobra</name>
    <dbReference type="NCBI Taxonomy" id="35670"/>
    <lineage>
        <taxon>Eukaryota</taxon>
        <taxon>Metazoa</taxon>
        <taxon>Chordata</taxon>
        <taxon>Craniata</taxon>
        <taxon>Vertebrata</taxon>
        <taxon>Euteleostomi</taxon>
        <taxon>Lepidosauria</taxon>
        <taxon>Squamata</taxon>
        <taxon>Bifurcata</taxon>
        <taxon>Unidentata</taxon>
        <taxon>Episquamata</taxon>
        <taxon>Toxicofera</taxon>
        <taxon>Serpentes</taxon>
        <taxon>Colubroidea</taxon>
        <taxon>Elapidae</taxon>
        <taxon>Elapinae</taxon>
        <taxon>Naja</taxon>
    </lineage>
</organism>
<dbReference type="InterPro" id="IPR036770">
    <property type="entry name" value="Ankyrin_rpt-contain_sf"/>
</dbReference>
<sequence length="385" mass="42783">SPHLCLPARSLKMPFALSCRPLHIAVAQGNLLAAQHLVILFNHGQQDLDIFNNLRQTPLHLAVIIAQPSLVKLLLSHGASPMVLDRHGQSALHLACEHSSLRCLQELLKGNLVTLDLEARNFEGDGRSPLLHAVENNNLDMVELLLQHGANVNAQSYGGNTALHTASGRGLLDMLRLLVRNGADGSLKNYHNDTALMVGLCGGSGRVKNGPAGGPRRLETDPIFGLQRASTTGEVTFTLPEAPERGEGKNSPPPWCWRPTRPRPPWPRPPSNWAENLLLKFLKLTPGRDRRRPLVELLAKGKYYPRNVDKGIKRDAKQLLSLRDKGQEAESGVYKGRDVIQVDWLNRFLRVNNRRIREVHLWCKCNGAVIGDSPPQMVIRVHYRT</sequence>
<dbReference type="AlphaFoldDB" id="A0A8C7E4D2"/>
<dbReference type="GO" id="GO:0005829">
    <property type="term" value="C:cytosol"/>
    <property type="evidence" value="ECO:0007669"/>
    <property type="project" value="TreeGrafter"/>
</dbReference>
<dbReference type="PANTHER" id="PTHR46680:SF2">
    <property type="entry name" value="NF-KAPPA-B INHIBITOR ZETA"/>
    <property type="match status" value="1"/>
</dbReference>
<reference evidence="4" key="2">
    <citation type="submission" date="2025-09" db="UniProtKB">
        <authorList>
            <consortium name="Ensembl"/>
        </authorList>
    </citation>
    <scope>IDENTIFICATION</scope>
</reference>
<keyword evidence="1" id="KW-0677">Repeat</keyword>
<dbReference type="PRINTS" id="PR01415">
    <property type="entry name" value="ANKYRIN"/>
</dbReference>
<dbReference type="InterPro" id="IPR002110">
    <property type="entry name" value="Ankyrin_rpt"/>
</dbReference>